<comment type="caution">
    <text evidence="1">The sequence shown here is derived from an EMBL/GenBank/DDBJ whole genome shotgun (WGS) entry which is preliminary data.</text>
</comment>
<evidence type="ECO:0000313" key="2">
    <source>
        <dbReference type="Proteomes" id="UP001419268"/>
    </source>
</evidence>
<reference evidence="1 2" key="1">
    <citation type="submission" date="2024-01" db="EMBL/GenBank/DDBJ databases">
        <title>Genome assemblies of Stephania.</title>
        <authorList>
            <person name="Yang L."/>
        </authorList>
    </citation>
    <scope>NUCLEOTIDE SEQUENCE [LARGE SCALE GENOMIC DNA]</scope>
    <source>
        <strain evidence="1">JXDWG</strain>
        <tissue evidence="1">Leaf</tissue>
    </source>
</reference>
<dbReference type="InterPro" id="IPR027417">
    <property type="entry name" value="P-loop_NTPase"/>
</dbReference>
<organism evidence="1 2">
    <name type="scientific">Stephania cephalantha</name>
    <dbReference type="NCBI Taxonomy" id="152367"/>
    <lineage>
        <taxon>Eukaryota</taxon>
        <taxon>Viridiplantae</taxon>
        <taxon>Streptophyta</taxon>
        <taxon>Embryophyta</taxon>
        <taxon>Tracheophyta</taxon>
        <taxon>Spermatophyta</taxon>
        <taxon>Magnoliopsida</taxon>
        <taxon>Ranunculales</taxon>
        <taxon>Menispermaceae</taxon>
        <taxon>Menispermoideae</taxon>
        <taxon>Cissampelideae</taxon>
        <taxon>Stephania</taxon>
    </lineage>
</organism>
<dbReference type="Proteomes" id="UP001419268">
    <property type="component" value="Unassembled WGS sequence"/>
</dbReference>
<name>A0AAP0Q569_9MAGN</name>
<evidence type="ECO:0000313" key="1">
    <source>
        <dbReference type="EMBL" id="KAK9167483.1"/>
    </source>
</evidence>
<dbReference type="EMBL" id="JBBNAG010000001">
    <property type="protein sequence ID" value="KAK9167483.1"/>
    <property type="molecule type" value="Genomic_DNA"/>
</dbReference>
<keyword evidence="2" id="KW-1185">Reference proteome</keyword>
<sequence>MSHNFRPSYLRLRTSLLQSKIKVECLLAMTATTTSRTLHAIMCALDIPRQDLIQTT</sequence>
<dbReference type="AlphaFoldDB" id="A0AAP0Q569"/>
<proteinExistence type="predicted"/>
<dbReference type="Gene3D" id="3.40.50.300">
    <property type="entry name" value="P-loop containing nucleotide triphosphate hydrolases"/>
    <property type="match status" value="1"/>
</dbReference>
<accession>A0AAP0Q569</accession>
<protein>
    <submittedName>
        <fullName evidence="1">Uncharacterized protein</fullName>
    </submittedName>
</protein>
<gene>
    <name evidence="1" type="ORF">Scep_002674</name>
</gene>